<dbReference type="SMART" id="SM00863">
    <property type="entry name" value="tRNA_SAD"/>
    <property type="match status" value="1"/>
</dbReference>
<dbReference type="AlphaFoldDB" id="A0A943I4U9"/>
<dbReference type="GO" id="GO:0046872">
    <property type="term" value="F:metal ion binding"/>
    <property type="evidence" value="ECO:0007669"/>
    <property type="project" value="UniProtKB-KW"/>
</dbReference>
<dbReference type="Gene3D" id="3.10.310.40">
    <property type="match status" value="1"/>
</dbReference>
<accession>A0A943I4U9</accession>
<dbReference type="InterPro" id="IPR018165">
    <property type="entry name" value="Ala-tRNA-synth_IIc_core"/>
</dbReference>
<evidence type="ECO:0000256" key="1">
    <source>
        <dbReference type="ARBA" id="ARBA00001947"/>
    </source>
</evidence>
<dbReference type="GO" id="GO:0002161">
    <property type="term" value="F:aminoacyl-tRNA deacylase activity"/>
    <property type="evidence" value="ECO:0007669"/>
    <property type="project" value="UniProtKB-ARBA"/>
</dbReference>
<dbReference type="InterPro" id="IPR018163">
    <property type="entry name" value="Thr/Ala-tRNA-synth_IIc_edit"/>
</dbReference>
<dbReference type="InterPro" id="IPR051335">
    <property type="entry name" value="Alanyl-tRNA_Editing_Enzymes"/>
</dbReference>
<dbReference type="EMBL" id="JAGZCZ010000002">
    <property type="protein sequence ID" value="MBS5519143.1"/>
    <property type="molecule type" value="Genomic_DNA"/>
</dbReference>
<dbReference type="GO" id="GO:0006419">
    <property type="term" value="P:alanyl-tRNA aminoacylation"/>
    <property type="evidence" value="ECO:0007669"/>
    <property type="project" value="InterPro"/>
</dbReference>
<dbReference type="SUPFAM" id="SSF55186">
    <property type="entry name" value="ThrRS/AlaRS common domain"/>
    <property type="match status" value="1"/>
</dbReference>
<evidence type="ECO:0000256" key="2">
    <source>
        <dbReference type="ARBA" id="ARBA00004496"/>
    </source>
</evidence>
<comment type="subcellular location">
    <subcellularLocation>
        <location evidence="2">Cytoplasm</location>
    </subcellularLocation>
</comment>
<gene>
    <name evidence="6" type="ORF">KHX13_02225</name>
</gene>
<dbReference type="PANTHER" id="PTHR43462:SF1">
    <property type="entry name" value="ALANYL-TRNA EDITING PROTEIN AARSD1"/>
    <property type="match status" value="1"/>
</dbReference>
<keyword evidence="4" id="KW-0862">Zinc</keyword>
<sequence length="402" mass="44551">MTKKWYENDSLRKECSATVLSTEEMGDHFEIILDGTVIFPEGGGQLSDRGWIDDVPVYYAAESGDDVRHFTHKALPVGKKVTVRLDWDVRLDRMQQHCGEHMLSYAFWKACGANNVGFHMNEESVFIDLDKEVDEKIVQQAELAANAAVWENHPITLHYVPHTELGQYGLRKKNDKLRGIVRLVDIKEGDTCTCCGTHPPFTGMVGLIKVIRFSRYKGGSRIEFLCGKRALEAVHERSRILEETSNLLSVKSEEVLPAVEKLHQEVLDLKACLREKTQSLFQAELPALLAKAPLLASGTRFVFVLTEGTPRDGKSLMKLLTEKEKTLAALILKNGDKVTYQFAATKGAEERCRDLCALAGTVFHGRGGGSPTSSQGGGTTGTDWKAQGKALEKAMLEALSDK</sequence>
<dbReference type="InterPro" id="IPR012947">
    <property type="entry name" value="tRNA_SAD"/>
</dbReference>
<dbReference type="Gene3D" id="2.40.30.130">
    <property type="match status" value="1"/>
</dbReference>
<evidence type="ECO:0000259" key="5">
    <source>
        <dbReference type="PROSITE" id="PS50860"/>
    </source>
</evidence>
<protein>
    <submittedName>
        <fullName evidence="6">Alanyl-tRNA editing protein</fullName>
    </submittedName>
</protein>
<dbReference type="GO" id="GO:0005524">
    <property type="term" value="F:ATP binding"/>
    <property type="evidence" value="ECO:0007669"/>
    <property type="project" value="InterPro"/>
</dbReference>
<organism evidence="6 7">
    <name type="scientific">Acidaminococcus intestini</name>
    <dbReference type="NCBI Taxonomy" id="187327"/>
    <lineage>
        <taxon>Bacteria</taxon>
        <taxon>Bacillati</taxon>
        <taxon>Bacillota</taxon>
        <taxon>Negativicutes</taxon>
        <taxon>Acidaminococcales</taxon>
        <taxon>Acidaminococcaceae</taxon>
        <taxon>Acidaminococcus</taxon>
    </lineage>
</organism>
<dbReference type="SUPFAM" id="SSF50447">
    <property type="entry name" value="Translation proteins"/>
    <property type="match status" value="1"/>
</dbReference>
<dbReference type="GO" id="GO:0005737">
    <property type="term" value="C:cytoplasm"/>
    <property type="evidence" value="ECO:0007669"/>
    <property type="project" value="UniProtKB-SubCell"/>
</dbReference>
<reference evidence="6" key="1">
    <citation type="submission" date="2021-02" db="EMBL/GenBank/DDBJ databases">
        <title>Infant gut strain persistence is associated with maternal origin, phylogeny, and functional potential including surface adhesion and iron acquisition.</title>
        <authorList>
            <person name="Lou Y.C."/>
        </authorList>
    </citation>
    <scope>NUCLEOTIDE SEQUENCE</scope>
    <source>
        <strain evidence="6">L3_106_000M1_dasL3_106_000M1_concoct_15</strain>
    </source>
</reference>
<evidence type="ECO:0000256" key="4">
    <source>
        <dbReference type="ARBA" id="ARBA00022833"/>
    </source>
</evidence>
<proteinExistence type="predicted"/>
<dbReference type="InterPro" id="IPR009000">
    <property type="entry name" value="Transl_B-barrel_sf"/>
</dbReference>
<dbReference type="Gene3D" id="3.30.980.10">
    <property type="entry name" value="Threonyl-trna Synthetase, Chain A, domain 2"/>
    <property type="match status" value="1"/>
</dbReference>
<feature type="domain" description="Alanyl-transfer RNA synthetases family profile" evidence="5">
    <location>
        <begin position="1"/>
        <end position="236"/>
    </location>
</feature>
<evidence type="ECO:0000313" key="7">
    <source>
        <dbReference type="Proteomes" id="UP000754226"/>
    </source>
</evidence>
<evidence type="ECO:0000313" key="6">
    <source>
        <dbReference type="EMBL" id="MBS5519143.1"/>
    </source>
</evidence>
<dbReference type="GO" id="GO:0004813">
    <property type="term" value="F:alanine-tRNA ligase activity"/>
    <property type="evidence" value="ECO:0007669"/>
    <property type="project" value="InterPro"/>
</dbReference>
<dbReference type="PANTHER" id="PTHR43462">
    <property type="entry name" value="ALANYL-TRNA EDITING PROTEIN"/>
    <property type="match status" value="1"/>
</dbReference>
<dbReference type="PROSITE" id="PS50860">
    <property type="entry name" value="AA_TRNA_LIGASE_II_ALA"/>
    <property type="match status" value="1"/>
</dbReference>
<evidence type="ECO:0000256" key="3">
    <source>
        <dbReference type="ARBA" id="ARBA00022723"/>
    </source>
</evidence>
<name>A0A943I4U9_9FIRM</name>
<dbReference type="GO" id="GO:0003676">
    <property type="term" value="F:nucleic acid binding"/>
    <property type="evidence" value="ECO:0007669"/>
    <property type="project" value="InterPro"/>
</dbReference>
<dbReference type="Pfam" id="PF07973">
    <property type="entry name" value="tRNA_SAD"/>
    <property type="match status" value="1"/>
</dbReference>
<dbReference type="Proteomes" id="UP000754226">
    <property type="component" value="Unassembled WGS sequence"/>
</dbReference>
<comment type="cofactor">
    <cofactor evidence="1">
        <name>Zn(2+)</name>
        <dbReference type="ChEBI" id="CHEBI:29105"/>
    </cofactor>
</comment>
<keyword evidence="3" id="KW-0479">Metal-binding</keyword>
<comment type="caution">
    <text evidence="6">The sequence shown here is derived from an EMBL/GenBank/DDBJ whole genome shotgun (WGS) entry which is preliminary data.</text>
</comment>